<feature type="transmembrane region" description="Helical" evidence="1">
    <location>
        <begin position="37"/>
        <end position="64"/>
    </location>
</feature>
<dbReference type="OrthoDB" id="9005962at2"/>
<keyword evidence="1" id="KW-0472">Membrane</keyword>
<dbReference type="EMBL" id="CP046916">
    <property type="protein sequence ID" value="QGZ66054.1"/>
    <property type="molecule type" value="Genomic_DNA"/>
</dbReference>
<evidence type="ECO:0000256" key="1">
    <source>
        <dbReference type="SAM" id="Phobius"/>
    </source>
</evidence>
<proteinExistence type="predicted"/>
<name>A0A7Z2JK86_9BURK</name>
<feature type="transmembrane region" description="Helical" evidence="1">
    <location>
        <begin position="116"/>
        <end position="135"/>
    </location>
</feature>
<keyword evidence="3" id="KW-1185">Reference proteome</keyword>
<dbReference type="KEGG" id="pacs:FAZ98_30015"/>
<keyword evidence="1" id="KW-1133">Transmembrane helix</keyword>
<organism evidence="2 3">
    <name type="scientific">Paraburkholderia acidisoli</name>
    <dbReference type="NCBI Taxonomy" id="2571748"/>
    <lineage>
        <taxon>Bacteria</taxon>
        <taxon>Pseudomonadati</taxon>
        <taxon>Pseudomonadota</taxon>
        <taxon>Betaproteobacteria</taxon>
        <taxon>Burkholderiales</taxon>
        <taxon>Burkholderiaceae</taxon>
        <taxon>Paraburkholderia</taxon>
    </lineage>
</organism>
<evidence type="ECO:0000313" key="2">
    <source>
        <dbReference type="EMBL" id="QGZ66054.1"/>
    </source>
</evidence>
<gene>
    <name evidence="2" type="ORF">FAZ98_30015</name>
</gene>
<sequence>MLNNRKYIVGILVLIYVASLPFTGFCYRETNCWQGWGILAFGALGLLDGYQMSWLANVFLWLAWGALLTRSKTGDWGALASACFALLVGNAFLLQGVDTSEAGVSLEPVSSLGPGYALWMACQAATALVGAHGVLHRRSAAASTRGK</sequence>
<dbReference type="AlphaFoldDB" id="A0A7Z2JK86"/>
<evidence type="ECO:0000313" key="3">
    <source>
        <dbReference type="Proteomes" id="UP000433577"/>
    </source>
</evidence>
<feature type="transmembrane region" description="Helical" evidence="1">
    <location>
        <begin position="7"/>
        <end position="25"/>
    </location>
</feature>
<keyword evidence="1" id="KW-0812">Transmembrane</keyword>
<reference evidence="2 3" key="1">
    <citation type="submission" date="2019-12" db="EMBL/GenBank/DDBJ databases">
        <title>Paraburkholderia acidiphila 7Q-K02 sp. nov and Paraburkholderia acidisoli DHF22 sp. nov., two strains isolated from forest soil.</title>
        <authorList>
            <person name="Gao Z."/>
            <person name="Qiu L."/>
        </authorList>
    </citation>
    <scope>NUCLEOTIDE SEQUENCE [LARGE SCALE GENOMIC DNA]</scope>
    <source>
        <strain evidence="2 3">DHF22</strain>
    </source>
</reference>
<dbReference type="Proteomes" id="UP000433577">
    <property type="component" value="Chromosome 4"/>
</dbReference>
<feature type="transmembrane region" description="Helical" evidence="1">
    <location>
        <begin position="76"/>
        <end position="96"/>
    </location>
</feature>
<accession>A0A7Z2JK86</accession>
<protein>
    <submittedName>
        <fullName evidence="2">Uncharacterized protein</fullName>
    </submittedName>
</protein>
<dbReference type="RefSeq" id="WP_158957126.1">
    <property type="nucleotide sequence ID" value="NZ_CP046916.1"/>
</dbReference>